<keyword evidence="2" id="KW-1185">Reference proteome</keyword>
<dbReference type="Proteomes" id="UP001331515">
    <property type="component" value="Unassembled WGS sequence"/>
</dbReference>
<proteinExistence type="predicted"/>
<name>A0AAN8DMW4_CHAGU</name>
<comment type="caution">
    <text evidence="1">The sequence shown here is derived from an EMBL/GenBank/DDBJ whole genome shotgun (WGS) entry which is preliminary data.</text>
</comment>
<reference evidence="1 2" key="1">
    <citation type="journal article" date="2023" name="Mol. Biol. Evol.">
        <title>Genomics of Secondarily Temperate Adaptation in the Only Non-Antarctic Icefish.</title>
        <authorList>
            <person name="Rivera-Colon A.G."/>
            <person name="Rayamajhi N."/>
            <person name="Minhas B.F."/>
            <person name="Madrigal G."/>
            <person name="Bilyk K.T."/>
            <person name="Yoon V."/>
            <person name="Hune M."/>
            <person name="Gregory S."/>
            <person name="Cheng C.H.C."/>
            <person name="Catchen J.M."/>
        </authorList>
    </citation>
    <scope>NUCLEOTIDE SEQUENCE [LARGE SCALE GENOMIC DNA]</scope>
    <source>
        <tissue evidence="1">White muscle</tissue>
    </source>
</reference>
<protein>
    <submittedName>
        <fullName evidence="1">Uncharacterized protein</fullName>
    </submittedName>
</protein>
<gene>
    <name evidence="1" type="ORF">CgunFtcFv8_017264</name>
</gene>
<evidence type="ECO:0000313" key="1">
    <source>
        <dbReference type="EMBL" id="KAK5924670.1"/>
    </source>
</evidence>
<accession>A0AAN8DMW4</accession>
<organism evidence="1 2">
    <name type="scientific">Champsocephalus gunnari</name>
    <name type="common">Mackerel icefish</name>
    <dbReference type="NCBI Taxonomy" id="52237"/>
    <lineage>
        <taxon>Eukaryota</taxon>
        <taxon>Metazoa</taxon>
        <taxon>Chordata</taxon>
        <taxon>Craniata</taxon>
        <taxon>Vertebrata</taxon>
        <taxon>Euteleostomi</taxon>
        <taxon>Actinopterygii</taxon>
        <taxon>Neopterygii</taxon>
        <taxon>Teleostei</taxon>
        <taxon>Neoteleostei</taxon>
        <taxon>Acanthomorphata</taxon>
        <taxon>Eupercaria</taxon>
        <taxon>Perciformes</taxon>
        <taxon>Notothenioidei</taxon>
        <taxon>Channichthyidae</taxon>
        <taxon>Champsocephalus</taxon>
    </lineage>
</organism>
<evidence type="ECO:0000313" key="2">
    <source>
        <dbReference type="Proteomes" id="UP001331515"/>
    </source>
</evidence>
<sequence length="93" mass="10585">MHVGKLEVRAHQLGISERQLLRFVLRDTILGHLIHKENRNPSPLFSLSSKPAVDKRLFDSCRDPGSRNPESANLPNKSMWMRVRSNGLLTAEL</sequence>
<dbReference type="EMBL" id="JAURVH010001520">
    <property type="protein sequence ID" value="KAK5924670.1"/>
    <property type="molecule type" value="Genomic_DNA"/>
</dbReference>
<dbReference type="AlphaFoldDB" id="A0AAN8DMW4"/>